<evidence type="ECO:0000313" key="2">
    <source>
        <dbReference type="Proteomes" id="UP000689195"/>
    </source>
</evidence>
<name>A0A8S1YMW7_9CILI</name>
<gene>
    <name evidence="1" type="ORF">PPENT_87.1.T1870004</name>
</gene>
<sequence>MKSNQSQLINLLQIERCWAIVFDSYGSIIVSTQLKKIKVWSSLNGTIKLQTKLQGHNDSTKCLILVRNRIRLLQVTIKQDAENNWAQLIGLIHNLIKSINYLQEGLH</sequence>
<dbReference type="EMBL" id="CAJJDO010000187">
    <property type="protein sequence ID" value="CAD8213807.1"/>
    <property type="molecule type" value="Genomic_DNA"/>
</dbReference>
<proteinExistence type="predicted"/>
<organism evidence="1 2">
    <name type="scientific">Paramecium pentaurelia</name>
    <dbReference type="NCBI Taxonomy" id="43138"/>
    <lineage>
        <taxon>Eukaryota</taxon>
        <taxon>Sar</taxon>
        <taxon>Alveolata</taxon>
        <taxon>Ciliophora</taxon>
        <taxon>Intramacronucleata</taxon>
        <taxon>Oligohymenophorea</taxon>
        <taxon>Peniculida</taxon>
        <taxon>Parameciidae</taxon>
        <taxon>Paramecium</taxon>
    </lineage>
</organism>
<reference evidence="1" key="1">
    <citation type="submission" date="2021-01" db="EMBL/GenBank/DDBJ databases">
        <authorList>
            <consortium name="Genoscope - CEA"/>
            <person name="William W."/>
        </authorList>
    </citation>
    <scope>NUCLEOTIDE SEQUENCE</scope>
</reference>
<dbReference type="OrthoDB" id="674604at2759"/>
<evidence type="ECO:0000313" key="1">
    <source>
        <dbReference type="EMBL" id="CAD8213807.1"/>
    </source>
</evidence>
<keyword evidence="2" id="KW-1185">Reference proteome</keyword>
<accession>A0A8S1YMW7</accession>
<protein>
    <submittedName>
        <fullName evidence="1">Uncharacterized protein</fullName>
    </submittedName>
</protein>
<dbReference type="Proteomes" id="UP000689195">
    <property type="component" value="Unassembled WGS sequence"/>
</dbReference>
<comment type="caution">
    <text evidence="1">The sequence shown here is derived from an EMBL/GenBank/DDBJ whole genome shotgun (WGS) entry which is preliminary data.</text>
</comment>
<dbReference type="AlphaFoldDB" id="A0A8S1YMW7"/>